<dbReference type="InterPro" id="IPR038763">
    <property type="entry name" value="DHH_sf"/>
</dbReference>
<dbReference type="InterPro" id="IPR041122">
    <property type="entry name" value="RecJ_OB"/>
</dbReference>
<evidence type="ECO:0000256" key="3">
    <source>
        <dbReference type="ARBA" id="ARBA00022722"/>
    </source>
</evidence>
<dbReference type="GO" id="GO:0008409">
    <property type="term" value="F:5'-3' exonuclease activity"/>
    <property type="evidence" value="ECO:0007669"/>
    <property type="project" value="InterPro"/>
</dbReference>
<reference evidence="10" key="1">
    <citation type="submission" date="2021-04" db="EMBL/GenBank/DDBJ databases">
        <authorList>
            <person name="Zhang D.-C."/>
        </authorList>
    </citation>
    <scope>NUCLEOTIDE SEQUENCE</scope>
    <source>
        <strain evidence="10">CGMCC 1.15697</strain>
    </source>
</reference>
<sequence>MDRSESPTGRRGDAFLGVERSASGKRWEGRAVDGRRALALSQRLDLPESVGRALAARGIGPEEAEAFLEPTLRRDLPDPFHLLDMDKAVDRLVRAVRDGERIAVFGDYDVDGATSSALLIRFFRALGVELFPYIPDRLKEGYGPNAAALERLRRDHRVDVAITVDCGITAFDALGHAASVGLDMIVVDHHVAEPTLPPAVAVVNPNRLDETSPHGHMAAVGVAFLLVVALNKALREAGWYERAGRGEPNLMQWLDIVALGTVCDVVALTGVNRALVAQGLKVMAGRRNPGLRALADVARVDSVPGTYHAGFLMGPRVNAGGRVGESDLGVRLLATEDERLAAELARRLDVYNQERQEIERECLDQAIAAVEAGEGVSESLVYAGAPGWHPGVIGIVAGRLKERYNRPACVVALDDAGVGKGSGRSVEGVDLGAAVIAARQSGLLANGGGHRMAAGFTVPPGGGEAFRDFLAERIADQVGADGIVPTLTLDGALHVAGASVDLARALERLQPFGPGNAEPRFAVTDARIVKADVVGRDHVRVIVAGGDGGRVKGIAFRAADQPLGELLLRARGGAPVHLAGKVRVDNWQGREEPQLLIDDAAAAG</sequence>
<organism evidence="10 11">
    <name type="scientific">Marivibrio halodurans</name>
    <dbReference type="NCBI Taxonomy" id="2039722"/>
    <lineage>
        <taxon>Bacteria</taxon>
        <taxon>Pseudomonadati</taxon>
        <taxon>Pseudomonadota</taxon>
        <taxon>Alphaproteobacteria</taxon>
        <taxon>Rhodospirillales</taxon>
        <taxon>Rhodospirillaceae</taxon>
        <taxon>Marivibrio</taxon>
    </lineage>
</organism>
<keyword evidence="3" id="KW-0540">Nuclease</keyword>
<name>A0A8J7S5R0_9PROT</name>
<dbReference type="EMBL" id="JAGMWN010000001">
    <property type="protein sequence ID" value="MBP5856072.1"/>
    <property type="molecule type" value="Genomic_DNA"/>
</dbReference>
<dbReference type="GO" id="GO:0006310">
    <property type="term" value="P:DNA recombination"/>
    <property type="evidence" value="ECO:0007669"/>
    <property type="project" value="InterPro"/>
</dbReference>
<feature type="domain" description="DHHA1" evidence="8">
    <location>
        <begin position="379"/>
        <end position="475"/>
    </location>
</feature>
<evidence type="ECO:0000256" key="1">
    <source>
        <dbReference type="ARBA" id="ARBA00005915"/>
    </source>
</evidence>
<dbReference type="PANTHER" id="PTHR30255">
    <property type="entry name" value="SINGLE-STRANDED-DNA-SPECIFIC EXONUCLEASE RECJ"/>
    <property type="match status" value="1"/>
</dbReference>
<dbReference type="NCBIfam" id="TIGR00644">
    <property type="entry name" value="recJ"/>
    <property type="match status" value="1"/>
</dbReference>
<dbReference type="PANTHER" id="PTHR30255:SF2">
    <property type="entry name" value="SINGLE-STRANDED-DNA-SPECIFIC EXONUCLEASE RECJ"/>
    <property type="match status" value="1"/>
</dbReference>
<dbReference type="Proteomes" id="UP000672602">
    <property type="component" value="Unassembled WGS sequence"/>
</dbReference>
<accession>A0A8J7S5R0</accession>
<proteinExistence type="inferred from homology"/>
<dbReference type="Gene3D" id="3.90.1640.30">
    <property type="match status" value="1"/>
</dbReference>
<dbReference type="InterPro" id="IPR004610">
    <property type="entry name" value="RecJ"/>
</dbReference>
<dbReference type="Pfam" id="PF17768">
    <property type="entry name" value="RecJ_OB"/>
    <property type="match status" value="1"/>
</dbReference>
<evidence type="ECO:0000259" key="7">
    <source>
        <dbReference type="Pfam" id="PF01368"/>
    </source>
</evidence>
<feature type="domain" description="DDH" evidence="7">
    <location>
        <begin position="101"/>
        <end position="261"/>
    </location>
</feature>
<evidence type="ECO:0000259" key="9">
    <source>
        <dbReference type="Pfam" id="PF17768"/>
    </source>
</evidence>
<protein>
    <recommendedName>
        <fullName evidence="2">Single-stranded-DNA-specific exonuclease RecJ</fullName>
    </recommendedName>
</protein>
<evidence type="ECO:0000256" key="6">
    <source>
        <dbReference type="SAM" id="Coils"/>
    </source>
</evidence>
<keyword evidence="11" id="KW-1185">Reference proteome</keyword>
<dbReference type="AlphaFoldDB" id="A0A8J7S5R0"/>
<evidence type="ECO:0000313" key="10">
    <source>
        <dbReference type="EMBL" id="MBP5856072.1"/>
    </source>
</evidence>
<evidence type="ECO:0000256" key="2">
    <source>
        <dbReference type="ARBA" id="ARBA00019841"/>
    </source>
</evidence>
<evidence type="ECO:0000256" key="5">
    <source>
        <dbReference type="ARBA" id="ARBA00022839"/>
    </source>
</evidence>
<keyword evidence="4" id="KW-0378">Hydrolase</keyword>
<feature type="coiled-coil region" evidence="6">
    <location>
        <begin position="334"/>
        <end position="361"/>
    </location>
</feature>
<comment type="caution">
    <text evidence="10">The sequence shown here is derived from an EMBL/GenBank/DDBJ whole genome shotgun (WGS) entry which is preliminary data.</text>
</comment>
<dbReference type="Pfam" id="PF01368">
    <property type="entry name" value="DHH"/>
    <property type="match status" value="1"/>
</dbReference>
<dbReference type="GO" id="GO:0006281">
    <property type="term" value="P:DNA repair"/>
    <property type="evidence" value="ECO:0007669"/>
    <property type="project" value="InterPro"/>
</dbReference>
<dbReference type="Gene3D" id="3.10.310.30">
    <property type="match status" value="1"/>
</dbReference>
<gene>
    <name evidence="10" type="primary">recJ</name>
    <name evidence="10" type="ORF">KAJ83_03565</name>
</gene>
<dbReference type="SUPFAM" id="SSF64182">
    <property type="entry name" value="DHH phosphoesterases"/>
    <property type="match status" value="1"/>
</dbReference>
<dbReference type="InterPro" id="IPR051673">
    <property type="entry name" value="SSDNA_exonuclease_RecJ"/>
</dbReference>
<keyword evidence="5 10" id="KW-0269">Exonuclease</keyword>
<evidence type="ECO:0000256" key="4">
    <source>
        <dbReference type="ARBA" id="ARBA00022801"/>
    </source>
</evidence>
<evidence type="ECO:0000259" key="8">
    <source>
        <dbReference type="Pfam" id="PF02272"/>
    </source>
</evidence>
<keyword evidence="6" id="KW-0175">Coiled coil</keyword>
<dbReference type="InterPro" id="IPR003156">
    <property type="entry name" value="DHHA1_dom"/>
</dbReference>
<dbReference type="GO" id="GO:0003676">
    <property type="term" value="F:nucleic acid binding"/>
    <property type="evidence" value="ECO:0007669"/>
    <property type="project" value="InterPro"/>
</dbReference>
<dbReference type="InterPro" id="IPR001667">
    <property type="entry name" value="DDH_dom"/>
</dbReference>
<evidence type="ECO:0000313" key="11">
    <source>
        <dbReference type="Proteomes" id="UP000672602"/>
    </source>
</evidence>
<feature type="domain" description="RecJ OB" evidence="9">
    <location>
        <begin position="489"/>
        <end position="599"/>
    </location>
</feature>
<dbReference type="Pfam" id="PF02272">
    <property type="entry name" value="DHHA1"/>
    <property type="match status" value="1"/>
</dbReference>
<comment type="similarity">
    <text evidence="1">Belongs to the RecJ family.</text>
</comment>